<keyword evidence="1" id="KW-0472">Membrane</keyword>
<dbReference type="STRING" id="343874.GCA_000805695_02717"/>
<sequence>MINNRWIKRIGIALISIIAVLFILSFYISYFLNDRLPKIIAEKNDTAYNLTYEDLSFSVFNSSLSLKNVEVSPKDSLLIKDSIDATGKVKEINVVGINFFKLITKKEVAALSININNPSVNYYLKEKKDSIKKDTAQSKVGQSIDVSNVNINNGEFNLYSQSGKRHIANVSNFSIDFDGVRFNERTADKKIPFRYSAFDIKLDSMFFVVKDQQLIRARKVRFNETDFELDNFLMKPLKMNGKMYVPNDSENDLLDIESPLLSLSKMDWGFTSEDKLYFKTDLIKFKNPKITIISAKPENKVEKQSTKKVSIKTEDAELINIKKLQIENGKIRSLFSNAKTVKYAINNVALNIEGIKMNALTRTNDIPIDYKTFRIKLDSMYYRLNEMHTLTASNFDLTEKKLILKNFKMKPLISKNQFNRNYTKSNTLLDVEAPILTLNNNSWGIKNGDFYFHTNSIKLDEVNVKIIDQKNEKVIAKKAEKATQKFLINFNLGIDTIQIKQSRFIASQKFDFNNVNLTVLGLKNDYGKELHVNHVIFKNPKFTIYGQPRRVAQREGKTSKEFNDIIKVDKISLVNGHLDVIPYQQKTPNLTLKQIQLTFNQINVDPKTIQEAIPFSYKSVLLKSSGIDFDLGKTYKMNTSALQFQNGNLMLNQLKLTPKLSRKAYTASLKKQADLYTVSVKQLQGNGIQWGISPSKDFFLKANQIKLNQLYANIYRSLVPPDDTKRKTMFSQKLREMKFDLGVKQLQLVNSKLEYEEETEKSIGTGKLTFSSINATVKNVNSGYRKKSLPDVNVDWRSEFMNGDLRANWTFNPMNRSEKFNINGSITKLPAKNLDPFVKPYLKISVDGFFNQIKFNFDGNDKAASGNFGIDYQNLKVNVLRDDGSKRKLLSAVGNAAVKNDSRGKMKEEKVENIERKQDKSFFNFFLACILDGLKKALLII</sequence>
<evidence type="ECO:0000313" key="2">
    <source>
        <dbReference type="EMBL" id="STD54481.1"/>
    </source>
</evidence>
<name>A0A376G3F0_9FLAO</name>
<organism evidence="2 3">
    <name type="scientific">Empedobacter falsenii</name>
    <dbReference type="NCBI Taxonomy" id="343874"/>
    <lineage>
        <taxon>Bacteria</taxon>
        <taxon>Pseudomonadati</taxon>
        <taxon>Bacteroidota</taxon>
        <taxon>Flavobacteriia</taxon>
        <taxon>Flavobacteriales</taxon>
        <taxon>Weeksellaceae</taxon>
        <taxon>Empedobacter</taxon>
    </lineage>
</organism>
<dbReference type="Proteomes" id="UP000254737">
    <property type="component" value="Unassembled WGS sequence"/>
</dbReference>
<accession>A0A376G3F0</accession>
<keyword evidence="1" id="KW-1133">Transmembrane helix</keyword>
<keyword evidence="1" id="KW-0812">Transmembrane</keyword>
<evidence type="ECO:0000313" key="3">
    <source>
        <dbReference type="Proteomes" id="UP000254737"/>
    </source>
</evidence>
<evidence type="ECO:0008006" key="4">
    <source>
        <dbReference type="Google" id="ProtNLM"/>
    </source>
</evidence>
<dbReference type="AlphaFoldDB" id="A0A376G3F0"/>
<reference evidence="2 3" key="1">
    <citation type="submission" date="2018-06" db="EMBL/GenBank/DDBJ databases">
        <authorList>
            <consortium name="Pathogen Informatics"/>
            <person name="Doyle S."/>
        </authorList>
    </citation>
    <scope>NUCLEOTIDE SEQUENCE [LARGE SCALE GENOMIC DNA]</scope>
    <source>
        <strain evidence="2 3">NCTC13456</strain>
    </source>
</reference>
<proteinExistence type="predicted"/>
<evidence type="ECO:0000256" key="1">
    <source>
        <dbReference type="SAM" id="Phobius"/>
    </source>
</evidence>
<feature type="transmembrane region" description="Helical" evidence="1">
    <location>
        <begin position="12"/>
        <end position="32"/>
    </location>
</feature>
<gene>
    <name evidence="2" type="ORF">NCTC13456_01036</name>
</gene>
<protein>
    <recommendedName>
        <fullName evidence="4">DUF748 domain-containing protein</fullName>
    </recommendedName>
</protein>
<dbReference type="EMBL" id="UFXS01000001">
    <property type="protein sequence ID" value="STD54481.1"/>
    <property type="molecule type" value="Genomic_DNA"/>
</dbReference>
<dbReference type="RefSeq" id="WP_114999138.1">
    <property type="nucleotide sequence ID" value="NZ_UFXS01000001.1"/>
</dbReference>